<dbReference type="OrthoDB" id="5430146at2"/>
<evidence type="ECO:0000313" key="2">
    <source>
        <dbReference type="Proteomes" id="UP000199411"/>
    </source>
</evidence>
<protein>
    <submittedName>
        <fullName evidence="1">Putative redox-active protein (C_GCAxxG_C_C)</fullName>
    </submittedName>
</protein>
<name>A0A1G6J900_9BACT</name>
<evidence type="ECO:0000313" key="1">
    <source>
        <dbReference type="EMBL" id="SDC15073.1"/>
    </source>
</evidence>
<organism evidence="1 2">
    <name type="scientific">Desulfurella multipotens</name>
    <dbReference type="NCBI Taxonomy" id="79269"/>
    <lineage>
        <taxon>Bacteria</taxon>
        <taxon>Pseudomonadati</taxon>
        <taxon>Campylobacterota</taxon>
        <taxon>Desulfurellia</taxon>
        <taxon>Desulfurellales</taxon>
        <taxon>Desulfurellaceae</taxon>
        <taxon>Desulfurella</taxon>
    </lineage>
</organism>
<reference evidence="2" key="1">
    <citation type="submission" date="2016-10" db="EMBL/GenBank/DDBJ databases">
        <authorList>
            <person name="Varghese N."/>
            <person name="Submissions S."/>
        </authorList>
    </citation>
    <scope>NUCLEOTIDE SEQUENCE [LARGE SCALE GENOMIC DNA]</scope>
    <source>
        <strain evidence="2">DSM 8415</strain>
    </source>
</reference>
<dbReference type="AlphaFoldDB" id="A0A1G6J900"/>
<dbReference type="Pfam" id="PF09719">
    <property type="entry name" value="C_GCAxxG_C_C"/>
    <property type="match status" value="1"/>
</dbReference>
<dbReference type="EMBL" id="FMYU01000002">
    <property type="protein sequence ID" value="SDC15073.1"/>
    <property type="molecule type" value="Genomic_DNA"/>
</dbReference>
<keyword evidence="2" id="KW-1185">Reference proteome</keyword>
<dbReference type="SUPFAM" id="SSF48695">
    <property type="entry name" value="Multiheme cytochromes"/>
    <property type="match status" value="1"/>
</dbReference>
<gene>
    <name evidence="1" type="ORF">SAMN05660835_00406</name>
</gene>
<proteinExistence type="predicted"/>
<sequence length="251" mass="27682">MSFKLSRRKLIGSAFFLGSSALLGQIGLKSVYSSTWPSKYEKLNPQETAELTYAVWGKYLCGASIIYSIFEQLGQKIGEPYKSFPVDAFILLKGGMVGWGTLCGSLNSAAIVASLIIGQPQKDKPDYASLIASNLMYWYSNTNLPTFEPKCPKTDIKMPKTTSKSPLCHVSCGRWMKASGYPLASAQRLDRCARVSASVAYKLVEELNKYHEGLYNEPLQWNAQKAVGINAQFDCVDCHTHTIPSAPKLKS</sequence>
<dbReference type="RefSeq" id="WP_092127830.1">
    <property type="nucleotide sequence ID" value="NZ_FMYU01000002.1"/>
</dbReference>
<dbReference type="Proteomes" id="UP000199411">
    <property type="component" value="Unassembled WGS sequence"/>
</dbReference>
<accession>A0A1G6J900</accession>
<dbReference type="InterPro" id="IPR036280">
    <property type="entry name" value="Multihaem_cyt_sf"/>
</dbReference>
<dbReference type="InterPro" id="IPR010181">
    <property type="entry name" value="CGCAxxGCC_motif"/>
</dbReference>